<proteinExistence type="predicted"/>
<keyword evidence="2" id="KW-1185">Reference proteome</keyword>
<dbReference type="OrthoDB" id="9812053at2"/>
<dbReference type="STRING" id="929558.SMGD1_1623"/>
<comment type="caution">
    <text evidence="1">The sequence shown here is derived from an EMBL/GenBank/DDBJ whole genome shotgun (WGS) entry which is preliminary data.</text>
</comment>
<dbReference type="Proteomes" id="UP000006431">
    <property type="component" value="Unassembled WGS sequence"/>
</dbReference>
<dbReference type="PATRIC" id="fig|929558.5.peg.1614"/>
<reference evidence="1 2" key="1">
    <citation type="journal article" date="2012" name="Proc. Natl. Acad. Sci. U.S.A.">
        <title>Genome and physiology of a model Epsilonproteobacterium responsible for sulfide detoxification in marine oxygen depletion zones.</title>
        <authorList>
            <person name="Grote J."/>
            <person name="Schott T."/>
            <person name="Bruckner C.G."/>
            <person name="Glockner F.O."/>
            <person name="Jost G."/>
            <person name="Teeling H."/>
            <person name="Labrenz M."/>
            <person name="Jurgens K."/>
        </authorList>
    </citation>
    <scope>NUCLEOTIDE SEQUENCE [LARGE SCALE GENOMIC DNA]</scope>
    <source>
        <strain evidence="1 2">GD1</strain>
    </source>
</reference>
<protein>
    <submittedName>
        <fullName evidence="1">DsrE family protein</fullName>
    </submittedName>
</protein>
<dbReference type="GO" id="GO:0005829">
    <property type="term" value="C:cytosol"/>
    <property type="evidence" value="ECO:0007669"/>
    <property type="project" value="TreeGrafter"/>
</dbReference>
<dbReference type="Gene3D" id="3.40.1260.10">
    <property type="entry name" value="DsrEFH-like"/>
    <property type="match status" value="1"/>
</dbReference>
<accession>H1FUJ5</accession>
<accession>B6BHZ5</accession>
<evidence type="ECO:0000313" key="2">
    <source>
        <dbReference type="Proteomes" id="UP000006431"/>
    </source>
</evidence>
<name>B6BHZ5_SULGG</name>
<dbReference type="RefSeq" id="WP_008335949.1">
    <property type="nucleotide sequence ID" value="NZ_AFRZ01000001.1"/>
</dbReference>
<dbReference type="InterPro" id="IPR027396">
    <property type="entry name" value="DsrEFH-like"/>
</dbReference>
<organism evidence="1 2">
    <name type="scientific">Sulfurimonas gotlandica (strain DSM 19862 / JCM 16533 / GD1)</name>
    <dbReference type="NCBI Taxonomy" id="929558"/>
    <lineage>
        <taxon>Bacteria</taxon>
        <taxon>Pseudomonadati</taxon>
        <taxon>Campylobacterota</taxon>
        <taxon>Epsilonproteobacteria</taxon>
        <taxon>Campylobacterales</taxon>
        <taxon>Sulfurimonadaceae</taxon>
        <taxon>Sulfurimonas</taxon>
    </lineage>
</organism>
<dbReference type="Pfam" id="PF02635">
    <property type="entry name" value="DsrE"/>
    <property type="match status" value="1"/>
</dbReference>
<evidence type="ECO:0000313" key="1">
    <source>
        <dbReference type="EMBL" id="EHP30147.1"/>
    </source>
</evidence>
<dbReference type="InterPro" id="IPR003787">
    <property type="entry name" value="Sulphur_relay_DsrE/F-like"/>
</dbReference>
<dbReference type="HOGENOM" id="CLU_151801_2_0_7"/>
<sequence>MTTIILNHQPYDGTDITWNALRLAKTLFKSGEKVNLFLMNDAVDLARDKTTKPDSYDYDLVEMLKKMYANGVSLQVCGTCNARCGIFKNEPYFDEKVTSTMQVLADWVIESDKVISF</sequence>
<gene>
    <name evidence="1" type="ORF">SMGD1_1623</name>
</gene>
<dbReference type="PANTHER" id="PTHR34874">
    <property type="entry name" value="PROTEIN YCHN"/>
    <property type="match status" value="1"/>
</dbReference>
<dbReference type="SUPFAM" id="SSF75169">
    <property type="entry name" value="DsrEFH-like"/>
    <property type="match status" value="1"/>
</dbReference>
<dbReference type="PANTHER" id="PTHR34874:SF1">
    <property type="entry name" value="PROTEIN YCHN"/>
    <property type="match status" value="1"/>
</dbReference>
<dbReference type="eggNOG" id="COG1553">
    <property type="taxonomic scope" value="Bacteria"/>
</dbReference>
<dbReference type="AlphaFoldDB" id="B6BHZ5"/>
<dbReference type="EMBL" id="AFRZ01000001">
    <property type="protein sequence ID" value="EHP30147.1"/>
    <property type="molecule type" value="Genomic_DNA"/>
</dbReference>